<reference evidence="5 6" key="1">
    <citation type="submission" date="2024-11" db="EMBL/GenBank/DDBJ databases">
        <title>Adaptive evolution of stress response genes in parasites aligns with host niche diversity.</title>
        <authorList>
            <person name="Hahn C."/>
            <person name="Resl P."/>
        </authorList>
    </citation>
    <scope>NUCLEOTIDE SEQUENCE [LARGE SCALE GENOMIC DNA]</scope>
    <source>
        <strain evidence="5">EGGRZ-B1_66</strain>
        <tissue evidence="5">Body</tissue>
    </source>
</reference>
<dbReference type="Proteomes" id="UP001626550">
    <property type="component" value="Unassembled WGS sequence"/>
</dbReference>
<dbReference type="Pfam" id="PF07679">
    <property type="entry name" value="I-set"/>
    <property type="match status" value="2"/>
</dbReference>
<dbReference type="EMBL" id="JBJKFK010000899">
    <property type="protein sequence ID" value="KAL3314824.1"/>
    <property type="molecule type" value="Genomic_DNA"/>
</dbReference>
<dbReference type="PROSITE" id="PS50835">
    <property type="entry name" value="IG_LIKE"/>
    <property type="match status" value="2"/>
</dbReference>
<dbReference type="InterPro" id="IPR036179">
    <property type="entry name" value="Ig-like_dom_sf"/>
</dbReference>
<comment type="caution">
    <text evidence="5">The sequence shown here is derived from an EMBL/GenBank/DDBJ whole genome shotgun (WGS) entry which is preliminary data.</text>
</comment>
<keyword evidence="3" id="KW-0393">Immunoglobulin domain</keyword>
<dbReference type="Gene3D" id="2.60.40.10">
    <property type="entry name" value="Immunoglobulins"/>
    <property type="match status" value="3"/>
</dbReference>
<dbReference type="FunFam" id="2.60.40.10:FF:000425">
    <property type="entry name" value="Myosin light chain kinase"/>
    <property type="match status" value="1"/>
</dbReference>
<evidence type="ECO:0000256" key="1">
    <source>
        <dbReference type="ARBA" id="ARBA00004496"/>
    </source>
</evidence>
<comment type="subcellular location">
    <subcellularLocation>
        <location evidence="1">Cytoplasm</location>
    </subcellularLocation>
</comment>
<keyword evidence="6" id="KW-1185">Reference proteome</keyword>
<evidence type="ECO:0000313" key="5">
    <source>
        <dbReference type="EMBL" id="KAL3314824.1"/>
    </source>
</evidence>
<dbReference type="InterPro" id="IPR013783">
    <property type="entry name" value="Ig-like_fold"/>
</dbReference>
<evidence type="ECO:0000313" key="6">
    <source>
        <dbReference type="Proteomes" id="UP001626550"/>
    </source>
</evidence>
<organism evidence="5 6">
    <name type="scientific">Cichlidogyrus casuarinus</name>
    <dbReference type="NCBI Taxonomy" id="1844966"/>
    <lineage>
        <taxon>Eukaryota</taxon>
        <taxon>Metazoa</taxon>
        <taxon>Spiralia</taxon>
        <taxon>Lophotrochozoa</taxon>
        <taxon>Platyhelminthes</taxon>
        <taxon>Monogenea</taxon>
        <taxon>Monopisthocotylea</taxon>
        <taxon>Dactylogyridea</taxon>
        <taxon>Ancyrocephalidae</taxon>
        <taxon>Cichlidogyrus</taxon>
    </lineage>
</organism>
<proteinExistence type="predicted"/>
<gene>
    <name evidence="5" type="ORF">Ciccas_006551</name>
</gene>
<dbReference type="PANTHER" id="PTHR47633">
    <property type="entry name" value="IMMUNOGLOBULIN"/>
    <property type="match status" value="1"/>
</dbReference>
<dbReference type="SMART" id="SM00408">
    <property type="entry name" value="IGc2"/>
    <property type="match status" value="2"/>
</dbReference>
<feature type="domain" description="Ig-like" evidence="4">
    <location>
        <begin position="183"/>
        <end position="284"/>
    </location>
</feature>
<protein>
    <recommendedName>
        <fullName evidence="4">Ig-like domain-containing protein</fullName>
    </recommendedName>
</protein>
<evidence type="ECO:0000256" key="3">
    <source>
        <dbReference type="ARBA" id="ARBA00023319"/>
    </source>
</evidence>
<dbReference type="SUPFAM" id="SSF48726">
    <property type="entry name" value="Immunoglobulin"/>
    <property type="match status" value="3"/>
</dbReference>
<dbReference type="InterPro" id="IPR003599">
    <property type="entry name" value="Ig_sub"/>
</dbReference>
<accession>A0ABD2Q5F8</accession>
<dbReference type="PANTHER" id="PTHR47633:SF4">
    <property type="entry name" value="MYOPALLADIN ISOFORM X1"/>
    <property type="match status" value="1"/>
</dbReference>
<feature type="domain" description="Ig-like" evidence="4">
    <location>
        <begin position="321"/>
        <end position="409"/>
    </location>
</feature>
<evidence type="ECO:0000256" key="2">
    <source>
        <dbReference type="ARBA" id="ARBA00022490"/>
    </source>
</evidence>
<dbReference type="AlphaFoldDB" id="A0ABD2Q5F8"/>
<dbReference type="InterPro" id="IPR007110">
    <property type="entry name" value="Ig-like_dom"/>
</dbReference>
<dbReference type="SMART" id="SM00409">
    <property type="entry name" value="IG"/>
    <property type="match status" value="2"/>
</dbReference>
<dbReference type="InterPro" id="IPR013098">
    <property type="entry name" value="Ig_I-set"/>
</dbReference>
<name>A0ABD2Q5F8_9PLAT</name>
<sequence>MNVAPSSSPPPKEDGTNLRNRHSQLELRLSGLLNNASKCRSEVSLVLRLLKAVQEAESSLSSVRIFLDRSQKQILNMSNPESINSIRVEIEDQIAKSQLTANTQIANLRQIASKFSTQRAMQRIEPVISKFNEFMHQMKKIDDEVRVRSEQNIRLQRPRGLKQEPSSVRTALGILSSTPIISPSIVKPLQSFRLPEGERLTLEVGFETGIPHKICLHFIDVLDVQATVTWLKDEQEICNPEMMIDVASNSSKLLIREIFPEDSAKYTCRVENPMGRAESSCYLSVLKSFKQDLSPRKRPMAQDLVMPKRVASLRSEPKEAPRFTEFLLPQMVPENEELLLKCRVVGAPEPLTEWFFENSPVDPRYVEILQQGEEHSLRIPSCQLSKHSGQYLCKAINPHGQATTNCQITVEAAEPPIITSLLENADFTRGDRHKLNVRFQGALPMDTSWFLNGQKIESGSGTARIINENAFTTTLCLPNVRIYRSFIGEFSSIGQIADCTVA</sequence>
<dbReference type="InterPro" id="IPR003598">
    <property type="entry name" value="Ig_sub2"/>
</dbReference>
<keyword evidence="2" id="KW-0963">Cytoplasm</keyword>
<dbReference type="GO" id="GO:0005737">
    <property type="term" value="C:cytoplasm"/>
    <property type="evidence" value="ECO:0007669"/>
    <property type="project" value="UniProtKB-SubCell"/>
</dbReference>
<evidence type="ECO:0000259" key="4">
    <source>
        <dbReference type="PROSITE" id="PS50835"/>
    </source>
</evidence>